<proteinExistence type="predicted"/>
<dbReference type="Proteomes" id="UP000444980">
    <property type="component" value="Unassembled WGS sequence"/>
</dbReference>
<dbReference type="RefSeq" id="WP_161928506.1">
    <property type="nucleotide sequence ID" value="NZ_BJOU01000017.1"/>
</dbReference>
<protein>
    <submittedName>
        <fullName evidence="1">Metal-dependent hydrolase</fullName>
    </submittedName>
</protein>
<dbReference type="InterPro" id="IPR016516">
    <property type="entry name" value="UCP07580"/>
</dbReference>
<dbReference type="GO" id="GO:0016787">
    <property type="term" value="F:hydrolase activity"/>
    <property type="evidence" value="ECO:0007669"/>
    <property type="project" value="UniProtKB-KW"/>
</dbReference>
<dbReference type="Pfam" id="PF10118">
    <property type="entry name" value="Metal_hydrol"/>
    <property type="match status" value="1"/>
</dbReference>
<dbReference type="SUPFAM" id="SSF47240">
    <property type="entry name" value="Ferritin-like"/>
    <property type="match status" value="1"/>
</dbReference>
<dbReference type="PANTHER" id="PTHR39456:SF1">
    <property type="entry name" value="METAL-DEPENDENT HYDROLASE"/>
    <property type="match status" value="1"/>
</dbReference>
<evidence type="ECO:0000313" key="1">
    <source>
        <dbReference type="EMBL" id="GED99202.1"/>
    </source>
</evidence>
<accession>A0A7I9V1Y7</accession>
<evidence type="ECO:0000313" key="2">
    <source>
        <dbReference type="Proteomes" id="UP000444980"/>
    </source>
</evidence>
<dbReference type="PIRSF" id="PIRSF007580">
    <property type="entry name" value="UCP07580"/>
    <property type="match status" value="1"/>
</dbReference>
<reference evidence="2" key="1">
    <citation type="submission" date="2019-06" db="EMBL/GenBank/DDBJ databases">
        <title>Gordonia isolated from sludge of a wastewater treatment plant.</title>
        <authorList>
            <person name="Tamura T."/>
            <person name="Aoyama K."/>
            <person name="Kang Y."/>
            <person name="Saito S."/>
            <person name="Akiyama N."/>
            <person name="Yazawa K."/>
            <person name="Gonoi T."/>
            <person name="Mikami Y."/>
        </authorList>
    </citation>
    <scope>NUCLEOTIDE SEQUENCE [LARGE SCALE GENOMIC DNA]</scope>
    <source>
        <strain evidence="2">NBRC 107697</strain>
    </source>
</reference>
<comment type="caution">
    <text evidence="1">The sequence shown here is derived from an EMBL/GenBank/DDBJ whole genome shotgun (WGS) entry which is preliminary data.</text>
</comment>
<dbReference type="AlphaFoldDB" id="A0A7I9V1Y7"/>
<keyword evidence="1" id="KW-0378">Hydrolase</keyword>
<dbReference type="InterPro" id="IPR009078">
    <property type="entry name" value="Ferritin-like_SF"/>
</dbReference>
<gene>
    <name evidence="1" type="ORF">nbrc107697_32410</name>
</gene>
<dbReference type="OrthoDB" id="4760165at2"/>
<sequence>MSSEKIVAVDPGPVELRARNVEFEWSRSPLHWLPGHPYASHTVTALNLLLPEGERWFVRTFNEALPHVDDEKLAEAMRGFIGQEAVHAESHDKVLWEYLVGHGIDPRPFQKQMEWVFRKLLGPKESGSPEAVRKHLVERLWLIAAIEHYTAELGDFALNSRWAQAGGDPEIVDLFCWHTAEEVEHRAVAYDVANYFGDSYLRRARTMGLVLPALIWLIFRGVKDVTRQDPATAGFGFLRRRLEYQRGVRAGLLPSLVGLTFSTAKYFRPGFHPDEVGSTAQAVAYLASSPAARRAG</sequence>
<dbReference type="PANTHER" id="PTHR39456">
    <property type="entry name" value="METAL-DEPENDENT HYDROLASE"/>
    <property type="match status" value="1"/>
</dbReference>
<dbReference type="EMBL" id="BJOU01000017">
    <property type="protein sequence ID" value="GED99202.1"/>
    <property type="molecule type" value="Genomic_DNA"/>
</dbReference>
<organism evidence="1 2">
    <name type="scientific">Gordonia crocea</name>
    <dbReference type="NCBI Taxonomy" id="589162"/>
    <lineage>
        <taxon>Bacteria</taxon>
        <taxon>Bacillati</taxon>
        <taxon>Actinomycetota</taxon>
        <taxon>Actinomycetes</taxon>
        <taxon>Mycobacteriales</taxon>
        <taxon>Gordoniaceae</taxon>
        <taxon>Gordonia</taxon>
    </lineage>
</organism>
<name>A0A7I9V1Y7_9ACTN</name>
<keyword evidence="2" id="KW-1185">Reference proteome</keyword>